<name>A0ABP0VBU6_9BRYO</name>
<dbReference type="PANTHER" id="PTHR12280:SF30">
    <property type="entry name" value="FUMBLE"/>
    <property type="match status" value="1"/>
</dbReference>
<dbReference type="InterPro" id="IPR004567">
    <property type="entry name" value="Type_II_PanK"/>
</dbReference>
<dbReference type="PANTHER" id="PTHR12280">
    <property type="entry name" value="PANTOTHENATE KINASE"/>
    <property type="match status" value="1"/>
</dbReference>
<evidence type="ECO:0000256" key="1">
    <source>
        <dbReference type="SAM" id="MobiDB-lite"/>
    </source>
</evidence>
<reference evidence="2" key="1">
    <citation type="submission" date="2024-02" db="EMBL/GenBank/DDBJ databases">
        <authorList>
            <consortium name="ELIXIR-Norway"/>
            <consortium name="Elixir Norway"/>
        </authorList>
    </citation>
    <scope>NUCLEOTIDE SEQUENCE</scope>
</reference>
<proteinExistence type="predicted"/>
<feature type="region of interest" description="Disordered" evidence="1">
    <location>
        <begin position="79"/>
        <end position="138"/>
    </location>
</feature>
<organism evidence="2 3">
    <name type="scientific">Sphagnum jensenii</name>
    <dbReference type="NCBI Taxonomy" id="128206"/>
    <lineage>
        <taxon>Eukaryota</taxon>
        <taxon>Viridiplantae</taxon>
        <taxon>Streptophyta</taxon>
        <taxon>Embryophyta</taxon>
        <taxon>Bryophyta</taxon>
        <taxon>Sphagnophytina</taxon>
        <taxon>Sphagnopsida</taxon>
        <taxon>Sphagnales</taxon>
        <taxon>Sphagnaceae</taxon>
        <taxon>Sphagnum</taxon>
    </lineage>
</organism>
<dbReference type="Gene3D" id="3.30.420.40">
    <property type="match status" value="1"/>
</dbReference>
<evidence type="ECO:0000313" key="2">
    <source>
        <dbReference type="EMBL" id="CAK9251383.1"/>
    </source>
</evidence>
<dbReference type="SUPFAM" id="SSF53067">
    <property type="entry name" value="Actin-like ATPase domain"/>
    <property type="match status" value="1"/>
</dbReference>
<protein>
    <submittedName>
        <fullName evidence="2">Uncharacterized protein</fullName>
    </submittedName>
</protein>
<feature type="compositionally biased region" description="Low complexity" evidence="1">
    <location>
        <begin position="385"/>
        <end position="407"/>
    </location>
</feature>
<accession>A0ABP0VBU6</accession>
<gene>
    <name evidence="2" type="ORF">CSSPJE1EN1_LOCUS26761</name>
</gene>
<feature type="compositionally biased region" description="Low complexity" evidence="1">
    <location>
        <begin position="79"/>
        <end position="95"/>
    </location>
</feature>
<evidence type="ECO:0000313" key="3">
    <source>
        <dbReference type="Proteomes" id="UP001497444"/>
    </source>
</evidence>
<dbReference type="Proteomes" id="UP001497444">
    <property type="component" value="Unassembled WGS sequence"/>
</dbReference>
<feature type="compositionally biased region" description="Polar residues" evidence="1">
    <location>
        <begin position="343"/>
        <end position="352"/>
    </location>
</feature>
<feature type="compositionally biased region" description="Polar residues" evidence="1">
    <location>
        <begin position="28"/>
        <end position="41"/>
    </location>
</feature>
<feature type="region of interest" description="Disordered" evidence="1">
    <location>
        <begin position="342"/>
        <end position="408"/>
    </location>
</feature>
<dbReference type="EMBL" id="CAXAQS010000370">
    <property type="protein sequence ID" value="CAK9251383.1"/>
    <property type="molecule type" value="Genomic_DNA"/>
</dbReference>
<keyword evidence="3" id="KW-1185">Reference proteome</keyword>
<feature type="compositionally biased region" description="Low complexity" evidence="1">
    <location>
        <begin position="122"/>
        <end position="137"/>
    </location>
</feature>
<feature type="compositionally biased region" description="Polar residues" evidence="1">
    <location>
        <begin position="96"/>
        <end position="111"/>
    </location>
</feature>
<dbReference type="InterPro" id="IPR043129">
    <property type="entry name" value="ATPase_NBD"/>
</dbReference>
<feature type="region of interest" description="Disordered" evidence="1">
    <location>
        <begin position="15"/>
        <end position="64"/>
    </location>
</feature>
<sequence length="491" mass="52948">MYFALANVEGECYTYRNTPQDRDGYESEGSQASQSTDSSAPYSPRIHRRIRVPQRPASEADHRRDRVIVPFDFVNGTTSFSTTTTASAPKATTSTVPPQRNLSAGTSQNRKSMIGAGGGGSSSSANGLSFSGKSSSGDDVDMPQTNPFLIGDYQQLSGNMVASSFGKLVMKEDPRAGVKEEDLAVALLMMITNNLGQIAYLNARLHGCSKIFFVGSFLRHNSIGCRRLAFAIDFWSGGEMEALFLTHEGYFGALGTFLQSAFGDDLSRVLSQDVRARISRNKESAEKLAKLGATASKDSAPTAASAPSPASYIYGLDHEFLRRLREWKPLSFTAFRNKDGRASESQVLGQTADSREEGESMAKSPYQRSQSKDDSVLNAYSNGWSRGSSQVSNGSGSGSNHGNDSGNYTGYDSGAVSAKGSGVESIGVDEEDYLLGSSAISGTRGDGAEQYPVRQGTIHSAEVEGGSHMVRSYNNEELLWQQERQKRKQTL</sequence>
<comment type="caution">
    <text evidence="2">The sequence shown here is derived from an EMBL/GenBank/DDBJ whole genome shotgun (WGS) entry which is preliminary data.</text>
</comment>
<dbReference type="Pfam" id="PF03630">
    <property type="entry name" value="Fumble"/>
    <property type="match status" value="1"/>
</dbReference>